<dbReference type="AlphaFoldDB" id="A0A0R3LMV4"/>
<dbReference type="Pfam" id="PF01425">
    <property type="entry name" value="Amidase"/>
    <property type="match status" value="1"/>
</dbReference>
<dbReference type="InterPro" id="IPR000120">
    <property type="entry name" value="Amidase"/>
</dbReference>
<sequence>MISLAEIQRRIDSGDLSADAAIAQSQEAIRAKEKTIGAFVCRADDVRAARTGPLRGIAVGIKDIMDTADFPTEMGSPIYRGFRSRGDAAVVMMLKQAGASIVGKTTTTAFASVDPTPTLNPHNRGHTPGGSSSGSAAAVAAGMIPLALGTQTGGSVIRPASFCGVAAIKPSYRLLPTVGVKCYSWTLDTVGLFAAGVDDVARGLSAMTGRPELVPSASVASPRIGVVTQHFAGAPEAAGAEALQTAARVAERAGATVHGVDLQEIVAEAWRVHPLIQEFEAHRALAWEYRENYDAMAPLLRSKLDESRDTTPAAYDAAMGVASRARQALEKVFDDVDVLLTLSAPGAAPKGLASTGDARYNRLWTLMGVPCVNVPAHVADGGLPVGVQVIARYGADAQALAAARFVEQALARK</sequence>
<dbReference type="SUPFAM" id="SSF75304">
    <property type="entry name" value="Amidase signature (AS) enzymes"/>
    <property type="match status" value="1"/>
</dbReference>
<evidence type="ECO:0000259" key="3">
    <source>
        <dbReference type="Pfam" id="PF01425"/>
    </source>
</evidence>
<accession>A0A0R3LMV4</accession>
<dbReference type="InterPro" id="IPR023631">
    <property type="entry name" value="Amidase_dom"/>
</dbReference>
<dbReference type="PANTHER" id="PTHR11895">
    <property type="entry name" value="TRANSAMIDASE"/>
    <property type="match status" value="1"/>
</dbReference>
<feature type="domain" description="Amidase" evidence="3">
    <location>
        <begin position="44"/>
        <end position="399"/>
    </location>
</feature>
<keyword evidence="5" id="KW-1185">Reference proteome</keyword>
<dbReference type="Proteomes" id="UP000050863">
    <property type="component" value="Unassembled WGS sequence"/>
</dbReference>
<protein>
    <submittedName>
        <fullName evidence="4">Amidase</fullName>
    </submittedName>
</protein>
<dbReference type="GO" id="GO:0003824">
    <property type="term" value="F:catalytic activity"/>
    <property type="evidence" value="ECO:0007669"/>
    <property type="project" value="InterPro"/>
</dbReference>
<dbReference type="RefSeq" id="WP_057836639.1">
    <property type="nucleotide sequence ID" value="NZ_LLXZ01000112.1"/>
</dbReference>
<dbReference type="PANTHER" id="PTHR11895:SF151">
    <property type="entry name" value="GLUTAMYL-TRNA(GLN) AMIDOTRANSFERASE SUBUNIT A"/>
    <property type="match status" value="1"/>
</dbReference>
<organism evidence="4 5">
    <name type="scientific">Bradyrhizobium jicamae</name>
    <dbReference type="NCBI Taxonomy" id="280332"/>
    <lineage>
        <taxon>Bacteria</taxon>
        <taxon>Pseudomonadati</taxon>
        <taxon>Pseudomonadota</taxon>
        <taxon>Alphaproteobacteria</taxon>
        <taxon>Hyphomicrobiales</taxon>
        <taxon>Nitrobacteraceae</taxon>
        <taxon>Bradyrhizobium</taxon>
    </lineage>
</organism>
<dbReference type="Gene3D" id="3.90.1300.10">
    <property type="entry name" value="Amidase signature (AS) domain"/>
    <property type="match status" value="1"/>
</dbReference>
<name>A0A0R3LMV4_9BRAD</name>
<dbReference type="EMBL" id="LLXZ01000112">
    <property type="protein sequence ID" value="KRR06518.1"/>
    <property type="molecule type" value="Genomic_DNA"/>
</dbReference>
<dbReference type="InterPro" id="IPR036928">
    <property type="entry name" value="AS_sf"/>
</dbReference>
<proteinExistence type="inferred from homology"/>
<dbReference type="OrthoDB" id="9777859at2"/>
<comment type="caution">
    <text evidence="4">The sequence shown here is derived from an EMBL/GenBank/DDBJ whole genome shotgun (WGS) entry which is preliminary data.</text>
</comment>
<reference evidence="4 5" key="1">
    <citation type="submission" date="2014-03" db="EMBL/GenBank/DDBJ databases">
        <title>Bradyrhizobium valentinum sp. nov., isolated from effective nodules of Lupinus mariae-josephae, a lupine endemic of basic-lime soils in Eastern Spain.</title>
        <authorList>
            <person name="Duran D."/>
            <person name="Rey L."/>
            <person name="Navarro A."/>
            <person name="Busquets A."/>
            <person name="Imperial J."/>
            <person name="Ruiz-Argueso T."/>
        </authorList>
    </citation>
    <scope>NUCLEOTIDE SEQUENCE [LARGE SCALE GENOMIC DNA]</scope>
    <source>
        <strain evidence="4 5">PAC68</strain>
    </source>
</reference>
<evidence type="ECO:0000256" key="1">
    <source>
        <dbReference type="ARBA" id="ARBA00009199"/>
    </source>
</evidence>
<evidence type="ECO:0000313" key="4">
    <source>
        <dbReference type="EMBL" id="KRR06518.1"/>
    </source>
</evidence>
<feature type="region of interest" description="Disordered" evidence="2">
    <location>
        <begin position="114"/>
        <end position="134"/>
    </location>
</feature>
<gene>
    <name evidence="4" type="ORF">CQ12_33485</name>
</gene>
<evidence type="ECO:0000313" key="5">
    <source>
        <dbReference type="Proteomes" id="UP000050863"/>
    </source>
</evidence>
<evidence type="ECO:0000256" key="2">
    <source>
        <dbReference type="SAM" id="MobiDB-lite"/>
    </source>
</evidence>
<comment type="similarity">
    <text evidence="1">Belongs to the amidase family.</text>
</comment>
<dbReference type="STRING" id="280332.CQ12_33485"/>